<evidence type="ECO:0000256" key="2">
    <source>
        <dbReference type="ARBA" id="ARBA00022475"/>
    </source>
</evidence>
<proteinExistence type="inferred from homology"/>
<dbReference type="SUPFAM" id="SSF58104">
    <property type="entry name" value="Methyl-accepting chemotaxis protein (MCP) signaling domain"/>
    <property type="match status" value="1"/>
</dbReference>
<dbReference type="PANTHER" id="PTHR32089">
    <property type="entry name" value="METHYL-ACCEPTING CHEMOTAXIS PROTEIN MCPB"/>
    <property type="match status" value="1"/>
</dbReference>
<keyword evidence="3 7" id="KW-0472">Membrane</keyword>
<dbReference type="GO" id="GO:0004888">
    <property type="term" value="F:transmembrane signaling receptor activity"/>
    <property type="evidence" value="ECO:0007669"/>
    <property type="project" value="InterPro"/>
</dbReference>
<comment type="similarity">
    <text evidence="5">Belongs to the methyl-accepting chemotaxis (MCP) protein family.</text>
</comment>
<dbReference type="GO" id="GO:0005886">
    <property type="term" value="C:plasma membrane"/>
    <property type="evidence" value="ECO:0007669"/>
    <property type="project" value="UniProtKB-SubCell"/>
</dbReference>
<name>A0A1Y0CPV1_9BACI</name>
<dbReference type="EMBL" id="VTET01000001">
    <property type="protein sequence ID" value="TYS74200.1"/>
    <property type="molecule type" value="Genomic_DNA"/>
</dbReference>
<dbReference type="Proteomes" id="UP000324517">
    <property type="component" value="Unassembled WGS sequence"/>
</dbReference>
<dbReference type="InterPro" id="IPR004090">
    <property type="entry name" value="Chemotax_Me-accpt_rcpt"/>
</dbReference>
<dbReference type="Proteomes" id="UP000195573">
    <property type="component" value="Chromosome"/>
</dbReference>
<dbReference type="PROSITE" id="PS50885">
    <property type="entry name" value="HAMP"/>
    <property type="match status" value="1"/>
</dbReference>
<gene>
    <name evidence="10" type="ORF">B4U37_14935</name>
    <name evidence="11" type="ORF">FZC75_00365</name>
</gene>
<dbReference type="GO" id="GO:0007165">
    <property type="term" value="P:signal transduction"/>
    <property type="evidence" value="ECO:0007669"/>
    <property type="project" value="UniProtKB-KW"/>
</dbReference>
<dbReference type="PRINTS" id="PR00260">
    <property type="entry name" value="CHEMTRNSDUCR"/>
</dbReference>
<dbReference type="InterPro" id="IPR003660">
    <property type="entry name" value="HAMP_dom"/>
</dbReference>
<dbReference type="InterPro" id="IPR004089">
    <property type="entry name" value="MCPsignal_dom"/>
</dbReference>
<evidence type="ECO:0000256" key="3">
    <source>
        <dbReference type="ARBA" id="ARBA00023136"/>
    </source>
</evidence>
<dbReference type="AlphaFoldDB" id="A0A1Y0CPV1"/>
<dbReference type="GO" id="GO:0006935">
    <property type="term" value="P:chemotaxis"/>
    <property type="evidence" value="ECO:0007669"/>
    <property type="project" value="InterPro"/>
</dbReference>
<dbReference type="PROSITE" id="PS50111">
    <property type="entry name" value="CHEMOTAXIS_TRANSDUC_2"/>
    <property type="match status" value="1"/>
</dbReference>
<comment type="subcellular location">
    <subcellularLocation>
        <location evidence="1">Cell membrane</location>
    </subcellularLocation>
</comment>
<feature type="domain" description="Methyl-accepting transducer" evidence="8">
    <location>
        <begin position="284"/>
        <end position="534"/>
    </location>
</feature>
<evidence type="ECO:0000256" key="4">
    <source>
        <dbReference type="ARBA" id="ARBA00023224"/>
    </source>
</evidence>
<dbReference type="SMART" id="SM00283">
    <property type="entry name" value="MA"/>
    <property type="match status" value="1"/>
</dbReference>
<evidence type="ECO:0000313" key="10">
    <source>
        <dbReference type="EMBL" id="ART77262.1"/>
    </source>
</evidence>
<evidence type="ECO:0000259" key="8">
    <source>
        <dbReference type="PROSITE" id="PS50111"/>
    </source>
</evidence>
<evidence type="ECO:0000256" key="6">
    <source>
        <dbReference type="PROSITE-ProRule" id="PRU00284"/>
    </source>
</evidence>
<keyword evidence="4 6" id="KW-0807">Transducer</keyword>
<feature type="transmembrane region" description="Helical" evidence="7">
    <location>
        <begin position="189"/>
        <end position="211"/>
    </location>
</feature>
<evidence type="ECO:0000259" key="9">
    <source>
        <dbReference type="PROSITE" id="PS50885"/>
    </source>
</evidence>
<accession>A0A1Y0CPV1</accession>
<dbReference type="EMBL" id="CP020880">
    <property type="protein sequence ID" value="ART77262.1"/>
    <property type="molecule type" value="Genomic_DNA"/>
</dbReference>
<dbReference type="KEGG" id="bhk:B4U37_14935"/>
<evidence type="ECO:0000313" key="12">
    <source>
        <dbReference type="Proteomes" id="UP000195573"/>
    </source>
</evidence>
<keyword evidence="2" id="KW-1003">Cell membrane</keyword>
<dbReference type="Gene3D" id="1.10.287.950">
    <property type="entry name" value="Methyl-accepting chemotaxis protein"/>
    <property type="match status" value="1"/>
</dbReference>
<evidence type="ECO:0000256" key="7">
    <source>
        <dbReference type="SAM" id="Phobius"/>
    </source>
</evidence>
<evidence type="ECO:0000256" key="5">
    <source>
        <dbReference type="ARBA" id="ARBA00029447"/>
    </source>
</evidence>
<protein>
    <submittedName>
        <fullName evidence="11">Methyl-accepting chemotaxis protein</fullName>
    </submittedName>
</protein>
<dbReference type="Pfam" id="PF00015">
    <property type="entry name" value="MCPsignal"/>
    <property type="match status" value="1"/>
</dbReference>
<reference evidence="10 12" key="1">
    <citation type="submission" date="2017-04" db="EMBL/GenBank/DDBJ databases">
        <title>Complete Genome Sequence of the Bacillus horikoshii 20a strain from Cuatro Cienegas, Coahuila, Mexico.</title>
        <authorList>
            <person name="Zarza E."/>
            <person name="Alcaraz L.D."/>
            <person name="Aguilar-Salinas B."/>
            <person name="Islas A."/>
            <person name="Olmedo-Alvarez G."/>
        </authorList>
    </citation>
    <scope>NUCLEOTIDE SEQUENCE [LARGE SCALE GENOMIC DNA]</scope>
    <source>
        <strain evidence="10 12">20a</strain>
    </source>
</reference>
<evidence type="ECO:0000256" key="1">
    <source>
        <dbReference type="ARBA" id="ARBA00004236"/>
    </source>
</evidence>
<sequence length="575" mass="64392">MKQLVIDKNRIKVQVQHYLGKINLGTRLFILFITLMLTSITAVGIVSYTKSKEMTIESMENRLVREVELMGYIAEPLKFTYISDDAYFMQQLEVNIRSQRDTLKEDGISPEFFYITNNEIQPFKVSEGNLPSMTDNMVEWMVNSKEGILKERIDGVEYTITYQEMKELDGIYALILPTKSYLSPVHEMGIFTLMVISVSIILFTCITILFVRTLTKPLSVLREAMREGREGNLLPTKNMKTSIPELVSLNKSYNSMIHNMTQVVKEIKQTTKELEETGTQLGLSAEDSLVSTHQLISSIHMVKEGAMQTASSSETSVQSIKEMKDIIGEMQNNMSRVFSSSNRMDDSAEIGKAHMNTLITTIIKFENDFEELSNTVKNVKDYSVSITGLVVLIKGIAEQTKLLALNATIEAARAGDAGKGFAVVANEVRNLAEQSTSAAEEITSSIGRMEDVTTNAVNEFENMHEKIKDNLHTANLSKVTFDELMAEMEEVSENLNVINGDLKGWQEFLPNLESATDSLLSVSQETSASSEEMLSASENQVGQMEYTNEIGKKLNALSKSLSIITARFQFDKESI</sequence>
<evidence type="ECO:0000313" key="13">
    <source>
        <dbReference type="Proteomes" id="UP000324517"/>
    </source>
</evidence>
<dbReference type="GeneID" id="96739712"/>
<keyword evidence="7" id="KW-1133">Transmembrane helix</keyword>
<dbReference type="RefSeq" id="WP_088018861.1">
    <property type="nucleotide sequence ID" value="NZ_CP020880.1"/>
</dbReference>
<dbReference type="PANTHER" id="PTHR32089:SF112">
    <property type="entry name" value="LYSOZYME-LIKE PROTEIN-RELATED"/>
    <property type="match status" value="1"/>
</dbReference>
<feature type="transmembrane region" description="Helical" evidence="7">
    <location>
        <begin position="28"/>
        <end position="49"/>
    </location>
</feature>
<evidence type="ECO:0000313" key="11">
    <source>
        <dbReference type="EMBL" id="TYS74200.1"/>
    </source>
</evidence>
<keyword evidence="12" id="KW-1185">Reference proteome</keyword>
<reference evidence="11 13" key="2">
    <citation type="submission" date="2019-08" db="EMBL/GenBank/DDBJ databases">
        <title>Bacillus genomes from the desert of Cuatro Cienegas, Coahuila.</title>
        <authorList>
            <person name="Olmedo-Alvarez G."/>
        </authorList>
    </citation>
    <scope>NUCLEOTIDE SEQUENCE [LARGE SCALE GENOMIC DNA]</scope>
    <source>
        <strain evidence="11 13">CH98b_3T</strain>
    </source>
</reference>
<feature type="domain" description="HAMP" evidence="9">
    <location>
        <begin position="212"/>
        <end position="265"/>
    </location>
</feature>
<keyword evidence="7" id="KW-0812">Transmembrane</keyword>
<organism evidence="11 13">
    <name type="scientific">Sutcliffiella horikoshii</name>
    <dbReference type="NCBI Taxonomy" id="79883"/>
    <lineage>
        <taxon>Bacteria</taxon>
        <taxon>Bacillati</taxon>
        <taxon>Bacillota</taxon>
        <taxon>Bacilli</taxon>
        <taxon>Bacillales</taxon>
        <taxon>Bacillaceae</taxon>
        <taxon>Sutcliffiella</taxon>
    </lineage>
</organism>
<dbReference type="OrthoDB" id="2010115at2"/>